<keyword evidence="2" id="KW-0812">Transmembrane</keyword>
<feature type="transmembrane region" description="Helical" evidence="2">
    <location>
        <begin position="242"/>
        <end position="265"/>
    </location>
</feature>
<organism evidence="3 4">
    <name type="scientific">Caenimonas koreensis DSM 17982</name>
    <dbReference type="NCBI Taxonomy" id="1121255"/>
    <lineage>
        <taxon>Bacteria</taxon>
        <taxon>Pseudomonadati</taxon>
        <taxon>Pseudomonadota</taxon>
        <taxon>Betaproteobacteria</taxon>
        <taxon>Burkholderiales</taxon>
        <taxon>Comamonadaceae</taxon>
        <taxon>Caenimonas</taxon>
    </lineage>
</organism>
<evidence type="ECO:0000313" key="3">
    <source>
        <dbReference type="EMBL" id="MRD45729.1"/>
    </source>
</evidence>
<evidence type="ECO:0000256" key="2">
    <source>
        <dbReference type="SAM" id="Phobius"/>
    </source>
</evidence>
<name>A0A844B1Z2_9BURK</name>
<proteinExistence type="predicted"/>
<sequence>MESTPAGDAGGAPAHASTNDEALATALSQAQATVAEVRAQLELAKAASVAAAESQRQAGACAAEATSVLAAAKTLAEEATALSAALTANRVGVTEDMAAVKAAKEQAAAASAEVSAINLKMTTLVGEIEALKVKTQTSAGAASDLLDEIKEFSKESSEETAGMTAARAAAKESESLLAGMAEKASAVEQKLAEYEAKLLLLRKESESQLATIVGLLPGATSAGLAFAFDARGKQFIVPTQRWQTVFLWSVVILVGLALSGLWQVYQAATPLTYDQLFRLWLARLPIAGALIWLALYASRESALAKRLEEDYGYKAAVAASFQGFNKQMSDLTGNAPTDSPIAKLCSDTLATIGSPPGRIYDKHQLTISPTSEISDGLKELVKLATGKTSAPDIAKGPKSATDPS</sequence>
<keyword evidence="2" id="KW-0472">Membrane</keyword>
<dbReference type="Proteomes" id="UP000487350">
    <property type="component" value="Unassembled WGS sequence"/>
</dbReference>
<evidence type="ECO:0000256" key="1">
    <source>
        <dbReference type="SAM" id="Coils"/>
    </source>
</evidence>
<dbReference type="RefSeq" id="WP_153583083.1">
    <property type="nucleotide sequence ID" value="NZ_WJBU01000001.1"/>
</dbReference>
<keyword evidence="4" id="KW-1185">Reference proteome</keyword>
<feature type="transmembrane region" description="Helical" evidence="2">
    <location>
        <begin position="277"/>
        <end position="297"/>
    </location>
</feature>
<keyword evidence="1" id="KW-0175">Coiled coil</keyword>
<evidence type="ECO:0000313" key="4">
    <source>
        <dbReference type="Proteomes" id="UP000487350"/>
    </source>
</evidence>
<comment type="caution">
    <text evidence="3">The sequence shown here is derived from an EMBL/GenBank/DDBJ whole genome shotgun (WGS) entry which is preliminary data.</text>
</comment>
<gene>
    <name evidence="3" type="ORF">GHT07_00440</name>
</gene>
<protein>
    <submittedName>
        <fullName evidence="3">Uncharacterized protein</fullName>
    </submittedName>
</protein>
<feature type="transmembrane region" description="Helical" evidence="2">
    <location>
        <begin position="209"/>
        <end position="230"/>
    </location>
</feature>
<dbReference type="EMBL" id="WJBU01000001">
    <property type="protein sequence ID" value="MRD45729.1"/>
    <property type="molecule type" value="Genomic_DNA"/>
</dbReference>
<accession>A0A844B1Z2</accession>
<feature type="coiled-coil region" evidence="1">
    <location>
        <begin position="177"/>
        <end position="204"/>
    </location>
</feature>
<keyword evidence="2" id="KW-1133">Transmembrane helix</keyword>
<reference evidence="3 4" key="1">
    <citation type="submission" date="2019-11" db="EMBL/GenBank/DDBJ databases">
        <title>Caenimonas koreensis gen. nov., sp. nov., isolated from activated sludge.</title>
        <authorList>
            <person name="Seung H.R."/>
        </authorList>
    </citation>
    <scope>NUCLEOTIDE SEQUENCE [LARGE SCALE GENOMIC DNA]</scope>
    <source>
        <strain evidence="3 4">EMB320</strain>
    </source>
</reference>
<dbReference type="AlphaFoldDB" id="A0A844B1Z2"/>
<dbReference type="OrthoDB" id="7473745at2"/>